<dbReference type="GO" id="GO:0008757">
    <property type="term" value="F:S-adenosylmethionine-dependent methyltransferase activity"/>
    <property type="evidence" value="ECO:0007669"/>
    <property type="project" value="InterPro"/>
</dbReference>
<keyword evidence="2" id="KW-0808">Transferase</keyword>
<proteinExistence type="predicted"/>
<gene>
    <name evidence="2" type="ORF">SAMN05421757_102759</name>
</gene>
<protein>
    <submittedName>
        <fullName evidence="2">Methyltransferase domain-containing protein</fullName>
    </submittedName>
</protein>
<evidence type="ECO:0000313" key="3">
    <source>
        <dbReference type="Proteomes" id="UP000198426"/>
    </source>
</evidence>
<reference evidence="2 3" key="1">
    <citation type="submission" date="2017-06" db="EMBL/GenBank/DDBJ databases">
        <authorList>
            <person name="Kim H.J."/>
            <person name="Triplett B.A."/>
        </authorList>
    </citation>
    <scope>NUCLEOTIDE SEQUENCE [LARGE SCALE GENOMIC DNA]</scope>
    <source>
        <strain evidence="2 3">DSM 29339</strain>
    </source>
</reference>
<dbReference type="InterPro" id="IPR029063">
    <property type="entry name" value="SAM-dependent_MTases_sf"/>
</dbReference>
<keyword evidence="2" id="KW-0489">Methyltransferase</keyword>
<dbReference type="Proteomes" id="UP000198426">
    <property type="component" value="Unassembled WGS sequence"/>
</dbReference>
<dbReference type="Pfam" id="PF08241">
    <property type="entry name" value="Methyltransf_11"/>
    <property type="match status" value="1"/>
</dbReference>
<evidence type="ECO:0000313" key="2">
    <source>
        <dbReference type="EMBL" id="SNS58262.1"/>
    </source>
</evidence>
<dbReference type="PANTHER" id="PTHR42912:SF93">
    <property type="entry name" value="N6-ADENOSINE-METHYLTRANSFERASE TMT1A"/>
    <property type="match status" value="1"/>
</dbReference>
<dbReference type="Gene3D" id="3.40.50.150">
    <property type="entry name" value="Vaccinia Virus protein VP39"/>
    <property type="match status" value="1"/>
</dbReference>
<dbReference type="EMBL" id="FZOY01000002">
    <property type="protein sequence ID" value="SNS58262.1"/>
    <property type="molecule type" value="Genomic_DNA"/>
</dbReference>
<dbReference type="RefSeq" id="WP_089232461.1">
    <property type="nucleotide sequence ID" value="NZ_FZOY01000002.1"/>
</dbReference>
<dbReference type="CDD" id="cd02440">
    <property type="entry name" value="AdoMet_MTases"/>
    <property type="match status" value="1"/>
</dbReference>
<accession>A0A239FPX9</accession>
<name>A0A239FPX9_9RHOB</name>
<dbReference type="SUPFAM" id="SSF53335">
    <property type="entry name" value="S-adenosyl-L-methionine-dependent methyltransferases"/>
    <property type="match status" value="1"/>
</dbReference>
<evidence type="ECO:0000259" key="1">
    <source>
        <dbReference type="Pfam" id="PF08241"/>
    </source>
</evidence>
<dbReference type="InterPro" id="IPR013216">
    <property type="entry name" value="Methyltransf_11"/>
</dbReference>
<dbReference type="AlphaFoldDB" id="A0A239FPX9"/>
<dbReference type="InterPro" id="IPR050508">
    <property type="entry name" value="Methyltransf_Superfamily"/>
</dbReference>
<dbReference type="GO" id="GO:0032259">
    <property type="term" value="P:methylation"/>
    <property type="evidence" value="ECO:0007669"/>
    <property type="project" value="UniProtKB-KW"/>
</dbReference>
<dbReference type="OrthoDB" id="161159at2"/>
<organism evidence="2 3">
    <name type="scientific">Tropicimonas sediminicola</name>
    <dbReference type="NCBI Taxonomy" id="1031541"/>
    <lineage>
        <taxon>Bacteria</taxon>
        <taxon>Pseudomonadati</taxon>
        <taxon>Pseudomonadota</taxon>
        <taxon>Alphaproteobacteria</taxon>
        <taxon>Rhodobacterales</taxon>
        <taxon>Roseobacteraceae</taxon>
        <taxon>Tropicimonas</taxon>
    </lineage>
</organism>
<dbReference type="PANTHER" id="PTHR42912">
    <property type="entry name" value="METHYLTRANSFERASE"/>
    <property type="match status" value="1"/>
</dbReference>
<keyword evidence="3" id="KW-1185">Reference proteome</keyword>
<feature type="domain" description="Methyltransferase type 11" evidence="1">
    <location>
        <begin position="59"/>
        <end position="153"/>
    </location>
</feature>
<sequence>MTGSHVAINRDYWNGMAADWVAAGERNWRREAPVWGIWGLPEAELGLLAEDLDGKAAIELGCGTGYVSGWMTRRGARVTGVDVSSEQLATARRLARDHGADIAFLEANAEATGLPAGSYDFAISEYGAAIWCDPDLWLREAWRLLRPGGALVFLGNHPLALVTAPDSGAPSEAILHRPYRGLGRLDWTGVEIDPGGVEFTRTTAGWIAVFSEIGFDIEGYLELYAPDTAEGTRFSVPADWAKLYPCEQVWKLRKRA</sequence>